<dbReference type="PROSITE" id="PS50072">
    <property type="entry name" value="CSA_PPIASE_2"/>
    <property type="match status" value="1"/>
</dbReference>
<comment type="similarity">
    <text evidence="1 4">Belongs to the cyclophilin-type PPIase family.</text>
</comment>
<reference evidence="7 8" key="1">
    <citation type="submission" date="2020-08" db="EMBL/GenBank/DDBJ databases">
        <title>Functional genomics of gut bacteria from endangered species of beetles.</title>
        <authorList>
            <person name="Carlos-Shanley C."/>
        </authorList>
    </citation>
    <scope>NUCLEOTIDE SEQUENCE [LARGE SCALE GENOMIC DNA]</scope>
    <source>
        <strain evidence="7 8">S00202</strain>
    </source>
</reference>
<sequence>MLKHLMMTACTLLLSGQLLAADKPHVLLTTSLGEIELELDDAKAPVTVANFLAYVDKGFYSGTIFHRVIPGFMIQGGGLTPQGKTKQTTHPIPNESSNGLKNLRGTVAMARTNNPDSATAQFFINHKDNDFLDHKPGSSGYAVFGKVVRGMEVVELIAKTPTSDRGSMQNVPITTVLIESAQRLQ</sequence>
<evidence type="ECO:0000313" key="8">
    <source>
        <dbReference type="Proteomes" id="UP000557193"/>
    </source>
</evidence>
<evidence type="ECO:0000256" key="4">
    <source>
        <dbReference type="RuleBase" id="RU363019"/>
    </source>
</evidence>
<feature type="chain" id="PRO_5031596308" description="Peptidyl-prolyl cis-trans isomerase" evidence="4">
    <location>
        <begin position="21"/>
        <end position="185"/>
    </location>
</feature>
<comment type="function">
    <text evidence="4">PPIases accelerate the folding of proteins. It catalyzes the cis-trans isomerization of proline imidic peptide bonds in oligopeptides.</text>
</comment>
<gene>
    <name evidence="7" type="ORF">HNP49_001492</name>
</gene>
<evidence type="ECO:0000259" key="6">
    <source>
        <dbReference type="PROSITE" id="PS50072"/>
    </source>
</evidence>
<dbReference type="EC" id="5.2.1.8" evidence="4"/>
<dbReference type="Gene3D" id="2.40.100.10">
    <property type="entry name" value="Cyclophilin-like"/>
    <property type="match status" value="1"/>
</dbReference>
<dbReference type="Pfam" id="PF00160">
    <property type="entry name" value="Pro_isomerase"/>
    <property type="match status" value="1"/>
</dbReference>
<comment type="caution">
    <text evidence="7">The sequence shown here is derived from an EMBL/GenBank/DDBJ whole genome shotgun (WGS) entry which is preliminary data.</text>
</comment>
<comment type="catalytic activity">
    <reaction evidence="4">
        <text>[protein]-peptidylproline (omega=180) = [protein]-peptidylproline (omega=0)</text>
        <dbReference type="Rhea" id="RHEA:16237"/>
        <dbReference type="Rhea" id="RHEA-COMP:10747"/>
        <dbReference type="Rhea" id="RHEA-COMP:10748"/>
        <dbReference type="ChEBI" id="CHEBI:83833"/>
        <dbReference type="ChEBI" id="CHEBI:83834"/>
        <dbReference type="EC" id="5.2.1.8"/>
    </reaction>
</comment>
<dbReference type="InterPro" id="IPR020892">
    <property type="entry name" value="Cyclophilin-type_PPIase_CS"/>
</dbReference>
<keyword evidence="3 4" id="KW-0413">Isomerase</keyword>
<organism evidence="7 8">
    <name type="scientific">Pseudomonas fluvialis</name>
    <dbReference type="NCBI Taxonomy" id="1793966"/>
    <lineage>
        <taxon>Bacteria</taxon>
        <taxon>Pseudomonadati</taxon>
        <taxon>Pseudomonadota</taxon>
        <taxon>Gammaproteobacteria</taxon>
        <taxon>Pseudomonadales</taxon>
        <taxon>Pseudomonadaceae</taxon>
        <taxon>Pseudomonas</taxon>
    </lineage>
</organism>
<proteinExistence type="inferred from homology"/>
<dbReference type="PROSITE" id="PS00170">
    <property type="entry name" value="CSA_PPIASE_1"/>
    <property type="match status" value="1"/>
</dbReference>
<evidence type="ECO:0000256" key="5">
    <source>
        <dbReference type="SAM" id="MobiDB-lite"/>
    </source>
</evidence>
<evidence type="ECO:0000256" key="3">
    <source>
        <dbReference type="ARBA" id="ARBA00023235"/>
    </source>
</evidence>
<dbReference type="PRINTS" id="PR00153">
    <property type="entry name" value="CSAPPISMRASE"/>
</dbReference>
<dbReference type="InterPro" id="IPR044665">
    <property type="entry name" value="E_coli_cyclophilin_A-like"/>
</dbReference>
<feature type="signal peptide" evidence="4">
    <location>
        <begin position="1"/>
        <end position="20"/>
    </location>
</feature>
<dbReference type="GO" id="GO:0006457">
    <property type="term" value="P:protein folding"/>
    <property type="evidence" value="ECO:0007669"/>
    <property type="project" value="InterPro"/>
</dbReference>
<keyword evidence="2 4" id="KW-0697">Rotamase</keyword>
<dbReference type="RefSeq" id="WP_184681981.1">
    <property type="nucleotide sequence ID" value="NZ_JACHLL010000002.1"/>
</dbReference>
<dbReference type="InterPro" id="IPR002130">
    <property type="entry name" value="Cyclophilin-type_PPIase_dom"/>
</dbReference>
<name>A0A7X0BRA9_9PSED</name>
<evidence type="ECO:0000256" key="2">
    <source>
        <dbReference type="ARBA" id="ARBA00023110"/>
    </source>
</evidence>
<dbReference type="SUPFAM" id="SSF50891">
    <property type="entry name" value="Cyclophilin-like"/>
    <property type="match status" value="1"/>
</dbReference>
<feature type="compositionally biased region" description="Polar residues" evidence="5">
    <location>
        <begin position="82"/>
        <end position="100"/>
    </location>
</feature>
<dbReference type="Proteomes" id="UP000557193">
    <property type="component" value="Unassembled WGS sequence"/>
</dbReference>
<dbReference type="CDD" id="cd01920">
    <property type="entry name" value="cyclophilin_EcCYP_like"/>
    <property type="match status" value="1"/>
</dbReference>
<dbReference type="EMBL" id="JACHLL010000002">
    <property type="protein sequence ID" value="MBB6341335.1"/>
    <property type="molecule type" value="Genomic_DNA"/>
</dbReference>
<keyword evidence="8" id="KW-1185">Reference proteome</keyword>
<evidence type="ECO:0000256" key="1">
    <source>
        <dbReference type="ARBA" id="ARBA00007365"/>
    </source>
</evidence>
<dbReference type="AlphaFoldDB" id="A0A7X0BRA9"/>
<feature type="region of interest" description="Disordered" evidence="5">
    <location>
        <begin position="81"/>
        <end position="100"/>
    </location>
</feature>
<dbReference type="GO" id="GO:0003755">
    <property type="term" value="F:peptidyl-prolyl cis-trans isomerase activity"/>
    <property type="evidence" value="ECO:0007669"/>
    <property type="project" value="UniProtKB-UniRule"/>
</dbReference>
<evidence type="ECO:0000313" key="7">
    <source>
        <dbReference type="EMBL" id="MBB6341335.1"/>
    </source>
</evidence>
<accession>A0A7X0BRA9</accession>
<keyword evidence="4" id="KW-0732">Signal</keyword>
<feature type="domain" description="PPIase cyclophilin-type" evidence="6">
    <location>
        <begin position="30"/>
        <end position="183"/>
    </location>
</feature>
<dbReference type="PANTHER" id="PTHR43246">
    <property type="entry name" value="PEPTIDYL-PROLYL CIS-TRANS ISOMERASE CYP38, CHLOROPLASTIC"/>
    <property type="match status" value="1"/>
</dbReference>
<protein>
    <recommendedName>
        <fullName evidence="4">Peptidyl-prolyl cis-trans isomerase</fullName>
        <shortName evidence="4">PPIase</shortName>
        <ecNumber evidence="4">5.2.1.8</ecNumber>
    </recommendedName>
</protein>
<dbReference type="InterPro" id="IPR029000">
    <property type="entry name" value="Cyclophilin-like_dom_sf"/>
</dbReference>